<dbReference type="GO" id="GO:0006633">
    <property type="term" value="P:fatty acid biosynthetic process"/>
    <property type="evidence" value="ECO:0007669"/>
    <property type="project" value="InterPro"/>
</dbReference>
<dbReference type="GO" id="GO:0008270">
    <property type="term" value="F:zinc ion binding"/>
    <property type="evidence" value="ECO:0007669"/>
    <property type="project" value="UniProtKB-KW"/>
</dbReference>
<evidence type="ECO:0000313" key="8">
    <source>
        <dbReference type="EMBL" id="KAK1257581.1"/>
    </source>
</evidence>
<keyword evidence="6" id="KW-0067">ATP-binding</keyword>
<keyword evidence="9" id="KW-1185">Reference proteome</keyword>
<dbReference type="SUPFAM" id="SSF52096">
    <property type="entry name" value="ClpP/crotonase"/>
    <property type="match status" value="1"/>
</dbReference>
<proteinExistence type="predicted"/>
<name>A0AAV9A0S8_ACOGR</name>
<dbReference type="EMBL" id="JAUJYN010000039">
    <property type="protein sequence ID" value="KAK1257581.1"/>
    <property type="molecule type" value="Genomic_DNA"/>
</dbReference>
<sequence length="255" mass="27660">MDEDMVSMDPIGFHSADEPYRDRYDDYQRKTGLAEAVQTGIGHMNGVPVALGVMDFQFIGGSVGSMGIVVGEKITRLIERATEQSLPLILVTASGGARMQEGTLSLMQMAKISGALHEYQSVKKLFYVALITSPTTGGVTASFAMLGDIIIAEPNALIAFAGKRVIQMTMNIEVPEDLQKSETLFKNGILDLIIPRNLLKGSLSELLQLHGFLPALHPKQKEVTISYTVKAIWVGFSVRLLNLILMEKGPPAAQG</sequence>
<comment type="subunit">
    <text evidence="1">Acetyl-CoA carboxylase is a heterohexamer composed of biotin carboxyl carrier protein, biotin carboxylase and 2 subunits each of ACCase subunit alpha and ACCase plastid-coded subunit beta (accD).</text>
</comment>
<dbReference type="PANTHER" id="PTHR42995:SF5">
    <property type="entry name" value="ACETYL-COENZYME A CARBOXYLASE CARBOXYL TRANSFERASE SUBUNIT BETA, CHLOROPLASTIC"/>
    <property type="match status" value="1"/>
</dbReference>
<keyword evidence="3" id="KW-0547">Nucleotide-binding</keyword>
<evidence type="ECO:0000256" key="4">
    <source>
        <dbReference type="ARBA" id="ARBA00022771"/>
    </source>
</evidence>
<accession>A0AAV9A0S8</accession>
<dbReference type="Gene3D" id="3.90.226.10">
    <property type="entry name" value="2-enoyl-CoA Hydratase, Chain A, domain 1"/>
    <property type="match status" value="1"/>
</dbReference>
<feature type="domain" description="CoA carboxyltransferase N-terminal" evidence="7">
    <location>
        <begin position="1"/>
        <end position="225"/>
    </location>
</feature>
<reference evidence="8" key="2">
    <citation type="submission" date="2023-06" db="EMBL/GenBank/DDBJ databases">
        <authorList>
            <person name="Ma L."/>
            <person name="Liu K.-W."/>
            <person name="Li Z."/>
            <person name="Hsiao Y.-Y."/>
            <person name="Qi Y."/>
            <person name="Fu T."/>
            <person name="Tang G."/>
            <person name="Zhang D."/>
            <person name="Sun W.-H."/>
            <person name="Liu D.-K."/>
            <person name="Li Y."/>
            <person name="Chen G.-Z."/>
            <person name="Liu X.-D."/>
            <person name="Liao X.-Y."/>
            <person name="Jiang Y.-T."/>
            <person name="Yu X."/>
            <person name="Hao Y."/>
            <person name="Huang J."/>
            <person name="Zhao X.-W."/>
            <person name="Ke S."/>
            <person name="Chen Y.-Y."/>
            <person name="Wu W.-L."/>
            <person name="Hsu J.-L."/>
            <person name="Lin Y.-F."/>
            <person name="Huang M.-D."/>
            <person name="Li C.-Y."/>
            <person name="Huang L."/>
            <person name="Wang Z.-W."/>
            <person name="Zhao X."/>
            <person name="Zhong W.-Y."/>
            <person name="Peng D.-H."/>
            <person name="Ahmad S."/>
            <person name="Lan S."/>
            <person name="Zhang J.-S."/>
            <person name="Tsai W.-C."/>
            <person name="Van De Peer Y."/>
            <person name="Liu Z.-J."/>
        </authorList>
    </citation>
    <scope>NUCLEOTIDE SEQUENCE</scope>
    <source>
        <strain evidence="8">SCP</strain>
        <tissue evidence="8">Leaves</tissue>
    </source>
</reference>
<evidence type="ECO:0000256" key="6">
    <source>
        <dbReference type="ARBA" id="ARBA00022840"/>
    </source>
</evidence>
<protein>
    <recommendedName>
        <fullName evidence="7">CoA carboxyltransferase N-terminal domain-containing protein</fullName>
    </recommendedName>
</protein>
<dbReference type="InterPro" id="IPR000438">
    <property type="entry name" value="Acetyl_CoA_COase_Trfase_b_su"/>
</dbReference>
<dbReference type="GO" id="GO:0003989">
    <property type="term" value="F:acetyl-CoA carboxylase activity"/>
    <property type="evidence" value="ECO:0007669"/>
    <property type="project" value="InterPro"/>
</dbReference>
<dbReference type="GO" id="GO:0016740">
    <property type="term" value="F:transferase activity"/>
    <property type="evidence" value="ECO:0007669"/>
    <property type="project" value="UniProtKB-KW"/>
</dbReference>
<dbReference type="PROSITE" id="PS50980">
    <property type="entry name" value="COA_CT_NTER"/>
    <property type="match status" value="1"/>
</dbReference>
<organism evidence="8 9">
    <name type="scientific">Acorus gramineus</name>
    <name type="common">Dwarf sweet flag</name>
    <dbReference type="NCBI Taxonomy" id="55184"/>
    <lineage>
        <taxon>Eukaryota</taxon>
        <taxon>Viridiplantae</taxon>
        <taxon>Streptophyta</taxon>
        <taxon>Embryophyta</taxon>
        <taxon>Tracheophyta</taxon>
        <taxon>Spermatophyta</taxon>
        <taxon>Magnoliopsida</taxon>
        <taxon>Liliopsida</taxon>
        <taxon>Acoraceae</taxon>
        <taxon>Acorus</taxon>
    </lineage>
</organism>
<evidence type="ECO:0000256" key="1">
    <source>
        <dbReference type="ARBA" id="ARBA00011842"/>
    </source>
</evidence>
<dbReference type="PANTHER" id="PTHR42995">
    <property type="entry name" value="ACETYL-COENZYME A CARBOXYLASE CARBOXYL TRANSFERASE SUBUNIT BETA, CHLOROPLASTIC"/>
    <property type="match status" value="1"/>
</dbReference>
<reference evidence="8" key="1">
    <citation type="journal article" date="2023" name="Nat. Commun.">
        <title>Diploid and tetraploid genomes of Acorus and the evolution of monocots.</title>
        <authorList>
            <person name="Ma L."/>
            <person name="Liu K.W."/>
            <person name="Li Z."/>
            <person name="Hsiao Y.Y."/>
            <person name="Qi Y."/>
            <person name="Fu T."/>
            <person name="Tang G.D."/>
            <person name="Zhang D."/>
            <person name="Sun W.H."/>
            <person name="Liu D.K."/>
            <person name="Li Y."/>
            <person name="Chen G.Z."/>
            <person name="Liu X.D."/>
            <person name="Liao X.Y."/>
            <person name="Jiang Y.T."/>
            <person name="Yu X."/>
            <person name="Hao Y."/>
            <person name="Huang J."/>
            <person name="Zhao X.W."/>
            <person name="Ke S."/>
            <person name="Chen Y.Y."/>
            <person name="Wu W.L."/>
            <person name="Hsu J.L."/>
            <person name="Lin Y.F."/>
            <person name="Huang M.D."/>
            <person name="Li C.Y."/>
            <person name="Huang L."/>
            <person name="Wang Z.W."/>
            <person name="Zhao X."/>
            <person name="Zhong W.Y."/>
            <person name="Peng D.H."/>
            <person name="Ahmad S."/>
            <person name="Lan S."/>
            <person name="Zhang J.S."/>
            <person name="Tsai W.C."/>
            <person name="Van de Peer Y."/>
            <person name="Liu Z.J."/>
        </authorList>
    </citation>
    <scope>NUCLEOTIDE SEQUENCE</scope>
    <source>
        <strain evidence="8">SCP</strain>
    </source>
</reference>
<dbReference type="InterPro" id="IPR034733">
    <property type="entry name" value="AcCoA_carboxyl_beta"/>
</dbReference>
<gene>
    <name evidence="8" type="ORF">QJS04_geneDACA014385</name>
</gene>
<keyword evidence="4" id="KW-0479">Metal-binding</keyword>
<dbReference type="Pfam" id="PF01039">
    <property type="entry name" value="Carboxyl_trans"/>
    <property type="match status" value="1"/>
</dbReference>
<dbReference type="Proteomes" id="UP001179952">
    <property type="component" value="Unassembled WGS sequence"/>
</dbReference>
<keyword evidence="5" id="KW-0862">Zinc</keyword>
<dbReference type="GO" id="GO:0005524">
    <property type="term" value="F:ATP binding"/>
    <property type="evidence" value="ECO:0007669"/>
    <property type="project" value="UniProtKB-KW"/>
</dbReference>
<dbReference type="GO" id="GO:0009317">
    <property type="term" value="C:acetyl-CoA carboxylase complex"/>
    <property type="evidence" value="ECO:0007669"/>
    <property type="project" value="InterPro"/>
</dbReference>
<dbReference type="InterPro" id="IPR011762">
    <property type="entry name" value="COA_CT_N"/>
</dbReference>
<evidence type="ECO:0000256" key="3">
    <source>
        <dbReference type="ARBA" id="ARBA00022741"/>
    </source>
</evidence>
<dbReference type="InterPro" id="IPR029045">
    <property type="entry name" value="ClpP/crotonase-like_dom_sf"/>
</dbReference>
<evidence type="ECO:0000259" key="7">
    <source>
        <dbReference type="PROSITE" id="PS50980"/>
    </source>
</evidence>
<keyword evidence="2" id="KW-0808">Transferase</keyword>
<keyword evidence="4" id="KW-0863">Zinc-finger</keyword>
<evidence type="ECO:0000256" key="5">
    <source>
        <dbReference type="ARBA" id="ARBA00022833"/>
    </source>
</evidence>
<dbReference type="AlphaFoldDB" id="A0AAV9A0S8"/>
<evidence type="ECO:0000256" key="2">
    <source>
        <dbReference type="ARBA" id="ARBA00022679"/>
    </source>
</evidence>
<dbReference type="GO" id="GO:2001295">
    <property type="term" value="P:malonyl-CoA biosynthetic process"/>
    <property type="evidence" value="ECO:0007669"/>
    <property type="project" value="TreeGrafter"/>
</dbReference>
<dbReference type="PRINTS" id="PR01070">
    <property type="entry name" value="ACCCTRFRASEB"/>
</dbReference>
<evidence type="ECO:0000313" key="9">
    <source>
        <dbReference type="Proteomes" id="UP001179952"/>
    </source>
</evidence>
<comment type="caution">
    <text evidence="8">The sequence shown here is derived from an EMBL/GenBank/DDBJ whole genome shotgun (WGS) entry which is preliminary data.</text>
</comment>